<protein>
    <submittedName>
        <fullName evidence="2">Uncharacterized protein</fullName>
    </submittedName>
</protein>
<dbReference type="Pfam" id="PF01963">
    <property type="entry name" value="TraB_PrgY_gumN"/>
    <property type="match status" value="1"/>
</dbReference>
<evidence type="ECO:0000313" key="3">
    <source>
        <dbReference type="Proteomes" id="UP000316621"/>
    </source>
</evidence>
<evidence type="ECO:0000313" key="2">
    <source>
        <dbReference type="EMBL" id="RZC66048.1"/>
    </source>
</evidence>
<dbReference type="EMBL" id="CM010720">
    <property type="protein sequence ID" value="RZC66048.1"/>
    <property type="molecule type" value="Genomic_DNA"/>
</dbReference>
<dbReference type="Gramene" id="RZC66048">
    <property type="protein sequence ID" value="RZC66048"/>
    <property type="gene ID" value="C5167_009745"/>
</dbReference>
<name>A0A4Y7K267_PAPSO</name>
<sequence length="593" mass="67091">MASDKKSLHPAFAMTNIKTLIHVLLDIKQDEYSSWVFLFKLHLQDHGLLFLIDGSAPPTEIDKNILTQLDALCRQWMFSTMAKDLMLTVLKSGKTARELWDHLQKLFQDNKGNRAATLESKFVNLNFVDCASIDDYCDKLKSLSDRLTYLDFPMNDKRLVIQLVNGLTEEYNTVASFIQQSMPTFDAARSQLRTEEISRTQQTSMASSTSLAATGSSTGQRPQRSGYNKRNQHHQRPQTQQLSAEPPLLPTPAQFRQPNNPRAAVYPNLAYPTPYMPYWAAPPIPYPTKFAKGRRNKTMSSSTCNNLLRVFKKKSRKSHQQPSSSSAENEPSHYQHGIPGIPTDGKVVLLMNSSNGAQIYLIGTLHGSKQSAETVKKVIDYVRPNVVAVELCEKRAMGAMNKQPDKDTWYKLFRKSIKAPGGLSMMIYMFMVSCRRRRLHAYGIIPGLEFKVAIEESSRVGASCFYFDQDINVTHEQLSKVPSFDLLWKAYCESRLSVHADLADEKYTRSSVREVSGKQKKRCPDIFKVIIEDRDKFMSINLRSFQGEVVAVVGLAHMDGIELLWKLAEEDDNCKLSFKSEIEGHSGQGGYTL</sequence>
<organism evidence="2 3">
    <name type="scientific">Papaver somniferum</name>
    <name type="common">Opium poppy</name>
    <dbReference type="NCBI Taxonomy" id="3469"/>
    <lineage>
        <taxon>Eukaryota</taxon>
        <taxon>Viridiplantae</taxon>
        <taxon>Streptophyta</taxon>
        <taxon>Embryophyta</taxon>
        <taxon>Tracheophyta</taxon>
        <taxon>Spermatophyta</taxon>
        <taxon>Magnoliopsida</taxon>
        <taxon>Ranunculales</taxon>
        <taxon>Papaveraceae</taxon>
        <taxon>Papaveroideae</taxon>
        <taxon>Papaver</taxon>
    </lineage>
</organism>
<dbReference type="PANTHER" id="PTHR47481">
    <property type="match status" value="1"/>
</dbReference>
<dbReference type="InterPro" id="IPR002816">
    <property type="entry name" value="TraB/PrgY/GumN_fam"/>
</dbReference>
<dbReference type="Proteomes" id="UP000316621">
    <property type="component" value="Chromosome 6"/>
</dbReference>
<evidence type="ECO:0000256" key="1">
    <source>
        <dbReference type="SAM" id="MobiDB-lite"/>
    </source>
</evidence>
<reference evidence="2 3" key="1">
    <citation type="journal article" date="2018" name="Science">
        <title>The opium poppy genome and morphinan production.</title>
        <authorList>
            <person name="Guo L."/>
            <person name="Winzer T."/>
            <person name="Yang X."/>
            <person name="Li Y."/>
            <person name="Ning Z."/>
            <person name="He Z."/>
            <person name="Teodor R."/>
            <person name="Lu Y."/>
            <person name="Bowser T.A."/>
            <person name="Graham I.A."/>
            <person name="Ye K."/>
        </authorList>
    </citation>
    <scope>NUCLEOTIDE SEQUENCE [LARGE SCALE GENOMIC DNA]</scope>
    <source>
        <strain evidence="3">cv. HN1</strain>
        <tissue evidence="2">Leaves</tissue>
    </source>
</reference>
<dbReference type="PANTHER" id="PTHR47481:SF40">
    <property type="entry name" value="RETROTRANSPOSON GAG DOMAIN-CONTAINING PROTEIN"/>
    <property type="match status" value="1"/>
</dbReference>
<proteinExistence type="predicted"/>
<keyword evidence="3" id="KW-1185">Reference proteome</keyword>
<dbReference type="Pfam" id="PF14223">
    <property type="entry name" value="Retrotran_gag_2"/>
    <property type="match status" value="1"/>
</dbReference>
<dbReference type="AlphaFoldDB" id="A0A4Y7K267"/>
<dbReference type="CDD" id="cd14726">
    <property type="entry name" value="TraB_PrgY-like"/>
    <property type="match status" value="1"/>
</dbReference>
<feature type="region of interest" description="Disordered" evidence="1">
    <location>
        <begin position="313"/>
        <end position="338"/>
    </location>
</feature>
<dbReference type="InterPro" id="IPR046345">
    <property type="entry name" value="TraB_PrgY-like"/>
</dbReference>
<feature type="compositionally biased region" description="Low complexity" evidence="1">
    <location>
        <begin position="199"/>
        <end position="220"/>
    </location>
</feature>
<gene>
    <name evidence="2" type="ORF">C5167_009745</name>
</gene>
<accession>A0A4Y7K267</accession>
<feature type="region of interest" description="Disordered" evidence="1">
    <location>
        <begin position="189"/>
        <end position="261"/>
    </location>
</feature>